<dbReference type="STRING" id="670487.Ocepr_0423"/>
<organism evidence="2 3">
    <name type="scientific">Oceanithermus profundus (strain DSM 14977 / NBRC 100410 / VKM B-2274 / 506)</name>
    <dbReference type="NCBI Taxonomy" id="670487"/>
    <lineage>
        <taxon>Bacteria</taxon>
        <taxon>Thermotogati</taxon>
        <taxon>Deinococcota</taxon>
        <taxon>Deinococci</taxon>
        <taxon>Thermales</taxon>
        <taxon>Thermaceae</taxon>
        <taxon>Oceanithermus</taxon>
    </lineage>
</organism>
<evidence type="ECO:0000313" key="3">
    <source>
        <dbReference type="Proteomes" id="UP000008722"/>
    </source>
</evidence>
<evidence type="ECO:0000313" key="2">
    <source>
        <dbReference type="EMBL" id="ADR35883.1"/>
    </source>
</evidence>
<dbReference type="KEGG" id="opr:Ocepr_0423"/>
<keyword evidence="3" id="KW-1185">Reference proteome</keyword>
<name>E4U6T9_OCEP5</name>
<sequence length="37" mass="4230" precursor="true">MYVLALLILNGLVTYAVVRVGVRALLAEERERWLSEL</sequence>
<keyword evidence="1" id="KW-1133">Transmembrane helix</keyword>
<dbReference type="Proteomes" id="UP000008722">
    <property type="component" value="Chromosome"/>
</dbReference>
<reference evidence="2 3" key="2">
    <citation type="journal article" date="2011" name="Stand. Genomic Sci.">
        <title>Complete genome sequence of Oceanithermus profundus type strain (506).</title>
        <authorList>
            <person name="Pati A."/>
            <person name="Zhang X."/>
            <person name="Lapidus A."/>
            <person name="Nolan M."/>
            <person name="Lucas S."/>
            <person name="Del Rio T.G."/>
            <person name="Tice H."/>
            <person name="Cheng J.F."/>
            <person name="Tapia R."/>
            <person name="Han C."/>
            <person name="Goodwin L."/>
            <person name="Pitluck S."/>
            <person name="Liolios K."/>
            <person name="Pagani I."/>
            <person name="Ivanova N."/>
            <person name="Mavromatis K."/>
            <person name="Chen A."/>
            <person name="Palaniappan K."/>
            <person name="Hauser L."/>
            <person name="Jeffries C.D."/>
            <person name="Brambilla E.M."/>
            <person name="Rohl A."/>
            <person name="Mwirichia R."/>
            <person name="Rohde M."/>
            <person name="Tindall B.J."/>
            <person name="Sikorski J."/>
            <person name="Wirth R."/>
            <person name="Goker M."/>
            <person name="Woyke T."/>
            <person name="Detter J.C."/>
            <person name="Bristow J."/>
            <person name="Eisen J.A."/>
            <person name="Markowitz V."/>
            <person name="Hugenholtz P."/>
            <person name="Kyrpides N.C."/>
            <person name="Klenk H.P."/>
            <person name="Land M."/>
        </authorList>
    </citation>
    <scope>NUCLEOTIDE SEQUENCE [LARGE SCALE GENOMIC DNA]</scope>
    <source>
        <strain evidence="3">DSM 14977 / NBRC 100410 / VKM B-2274 / 506</strain>
    </source>
</reference>
<feature type="transmembrane region" description="Helical" evidence="1">
    <location>
        <begin position="6"/>
        <end position="26"/>
    </location>
</feature>
<dbReference type="EMBL" id="CP002361">
    <property type="protein sequence ID" value="ADR35883.1"/>
    <property type="molecule type" value="Genomic_DNA"/>
</dbReference>
<proteinExistence type="predicted"/>
<accession>E4U6T9</accession>
<keyword evidence="1" id="KW-0472">Membrane</keyword>
<reference evidence="3" key="1">
    <citation type="submission" date="2010-11" db="EMBL/GenBank/DDBJ databases">
        <title>The complete sequence of chromosome of Oceanithermus profundus DSM 14977.</title>
        <authorList>
            <consortium name="US DOE Joint Genome Institute (JGI-PGF)"/>
            <person name="Lucas S."/>
            <person name="Copeland A."/>
            <person name="Lapidus A."/>
            <person name="Bruce D."/>
            <person name="Goodwin L."/>
            <person name="Pitluck S."/>
            <person name="Kyrpides N."/>
            <person name="Mavromatis K."/>
            <person name="Pagani I."/>
            <person name="Ivanova N."/>
            <person name="Zhang X."/>
            <person name="Brettin T."/>
            <person name="Detter J.C."/>
            <person name="Tapia R."/>
            <person name="Han C."/>
            <person name="Land M."/>
            <person name="Hauser L."/>
            <person name="Markowitz V."/>
            <person name="Cheng J.-F."/>
            <person name="Hugenholtz P."/>
            <person name="Woyke T."/>
            <person name="Wu D."/>
            <person name="Tindall B."/>
            <person name="Faehnrich R."/>
            <person name="Brambilla E."/>
            <person name="Klenk H.-P."/>
            <person name="Eisen J.A."/>
        </authorList>
    </citation>
    <scope>NUCLEOTIDE SEQUENCE [LARGE SCALE GENOMIC DNA]</scope>
    <source>
        <strain evidence="3">DSM 14977 / NBRC 100410 / VKM B-2274 / 506</strain>
    </source>
</reference>
<gene>
    <name evidence="2" type="ordered locus">Ocepr_0423</name>
</gene>
<dbReference type="AlphaFoldDB" id="E4U6T9"/>
<dbReference type="HOGENOM" id="CLU_3346640_0_0_0"/>
<protein>
    <submittedName>
        <fullName evidence="2">Uncharacterized protein</fullName>
    </submittedName>
</protein>
<keyword evidence="1" id="KW-0812">Transmembrane</keyword>
<evidence type="ECO:0000256" key="1">
    <source>
        <dbReference type="SAM" id="Phobius"/>
    </source>
</evidence>